<dbReference type="SMART" id="SM00213">
    <property type="entry name" value="UBQ"/>
    <property type="match status" value="1"/>
</dbReference>
<sequence>MSSTNDYTTATDLTLQQALDAQTDMDKLTKCAMDMRNTRIDPCESTSDIPPIFVIILVHNNQNYDAYVNTRVTVGDIFRQMVQLKLLQAADAETYYFMIEEKTQVSLDLPQTLVNATDGSRFLIQPKPTSLVPTETIFIKTMTGKVIDIKVCLKTDAIAMVKERIQTKEGIPSDQQQLIFNGKQLVDNRTLADYSIVSESYMYLVLRLRKPVIRMRSINNQVIRHVNVSVELDPNVWIFSSLYPKPSVTDSRNYIQWNNMNVHPDGRIIFEKNEEDRRLLSRFYPSVDDETEYRMLFWEALTLTSSPNFLQEKNLCVPRHEFSRILNYLLKKMTLSTEDRDDLITYVLPQLDEIDPECKRGKVVFHFVSPSIYSQSVQLSIRPLPQQLLRIFLVFGFGNENDEISTLNQLESEIEKVSMIESLSNSGLIVHEWGSMFIY</sequence>
<organism evidence="2 3">
    <name type="scientific">Adineta steineri</name>
    <dbReference type="NCBI Taxonomy" id="433720"/>
    <lineage>
        <taxon>Eukaryota</taxon>
        <taxon>Metazoa</taxon>
        <taxon>Spiralia</taxon>
        <taxon>Gnathifera</taxon>
        <taxon>Rotifera</taxon>
        <taxon>Eurotatoria</taxon>
        <taxon>Bdelloidea</taxon>
        <taxon>Adinetida</taxon>
        <taxon>Adinetidae</taxon>
        <taxon>Adineta</taxon>
    </lineage>
</organism>
<reference evidence="2" key="1">
    <citation type="submission" date="2021-02" db="EMBL/GenBank/DDBJ databases">
        <authorList>
            <person name="Nowell W R."/>
        </authorList>
    </citation>
    <scope>NUCLEOTIDE SEQUENCE</scope>
</reference>
<dbReference type="Proteomes" id="UP000663891">
    <property type="component" value="Unassembled WGS sequence"/>
</dbReference>
<dbReference type="PRINTS" id="PR00348">
    <property type="entry name" value="UBIQUITIN"/>
</dbReference>
<feature type="domain" description="Ubiquitin-like" evidence="1">
    <location>
        <begin position="155"/>
        <end position="211"/>
    </location>
</feature>
<dbReference type="Gene3D" id="3.10.20.90">
    <property type="entry name" value="Phosphatidylinositol 3-kinase Catalytic Subunit, Chain A, domain 1"/>
    <property type="match status" value="1"/>
</dbReference>
<dbReference type="PROSITE" id="PS50053">
    <property type="entry name" value="UBIQUITIN_2"/>
    <property type="match status" value="1"/>
</dbReference>
<accession>A0A814U218</accession>
<dbReference type="PANTHER" id="PTHR10666">
    <property type="entry name" value="UBIQUITIN"/>
    <property type="match status" value="1"/>
</dbReference>
<dbReference type="AlphaFoldDB" id="A0A814U218"/>
<proteinExistence type="predicted"/>
<gene>
    <name evidence="2" type="ORF">VCS650_LOCUS23639</name>
</gene>
<dbReference type="InterPro" id="IPR050158">
    <property type="entry name" value="Ubiquitin_ubiquitin-like"/>
</dbReference>
<dbReference type="OrthoDB" id="428577at2759"/>
<dbReference type="InterPro" id="IPR019956">
    <property type="entry name" value="Ubiquitin_dom"/>
</dbReference>
<evidence type="ECO:0000259" key="1">
    <source>
        <dbReference type="PROSITE" id="PS50053"/>
    </source>
</evidence>
<dbReference type="Pfam" id="PF00240">
    <property type="entry name" value="ubiquitin"/>
    <property type="match status" value="1"/>
</dbReference>
<dbReference type="SUPFAM" id="SSF54236">
    <property type="entry name" value="Ubiquitin-like"/>
    <property type="match status" value="1"/>
</dbReference>
<protein>
    <recommendedName>
        <fullName evidence="1">Ubiquitin-like domain-containing protein</fullName>
    </recommendedName>
</protein>
<evidence type="ECO:0000313" key="2">
    <source>
        <dbReference type="EMBL" id="CAF1166041.1"/>
    </source>
</evidence>
<dbReference type="InterPro" id="IPR000626">
    <property type="entry name" value="Ubiquitin-like_dom"/>
</dbReference>
<comment type="caution">
    <text evidence="2">The sequence shown here is derived from an EMBL/GenBank/DDBJ whole genome shotgun (WGS) entry which is preliminary data.</text>
</comment>
<evidence type="ECO:0000313" key="3">
    <source>
        <dbReference type="Proteomes" id="UP000663891"/>
    </source>
</evidence>
<dbReference type="InterPro" id="IPR029071">
    <property type="entry name" value="Ubiquitin-like_domsf"/>
</dbReference>
<name>A0A814U218_9BILA</name>
<dbReference type="EMBL" id="CAJNON010000281">
    <property type="protein sequence ID" value="CAF1166041.1"/>
    <property type="molecule type" value="Genomic_DNA"/>
</dbReference>